<evidence type="ECO:0000256" key="3">
    <source>
        <dbReference type="ARBA" id="ARBA00004840"/>
    </source>
</evidence>
<dbReference type="EC" id="2.4.1.-" evidence="15"/>
<evidence type="ECO:0000256" key="14">
    <source>
        <dbReference type="ARBA" id="ARBA00023211"/>
    </source>
</evidence>
<evidence type="ECO:0000256" key="2">
    <source>
        <dbReference type="ARBA" id="ARBA00004323"/>
    </source>
</evidence>
<comment type="similarity">
    <text evidence="5 15">Belongs to the glycosyltransferase 31 family.</text>
</comment>
<comment type="pathway">
    <text evidence="3">Glycan metabolism; chondroitin sulfate biosynthesis.</text>
</comment>
<dbReference type="InterPro" id="IPR002659">
    <property type="entry name" value="Glyco_trans_31"/>
</dbReference>
<keyword evidence="14" id="KW-0464">Manganese</keyword>
<dbReference type="Gene3D" id="3.90.550.50">
    <property type="match status" value="1"/>
</dbReference>
<keyword evidence="13" id="KW-0325">Glycoprotein</keyword>
<dbReference type="PANTHER" id="PTHR11214">
    <property type="entry name" value="BETA-1,3-N-ACETYLGLUCOSAMINYLTRANSFERASE"/>
    <property type="match status" value="1"/>
</dbReference>
<dbReference type="Pfam" id="PF01762">
    <property type="entry name" value="Galactosyl_T"/>
    <property type="match status" value="1"/>
</dbReference>
<proteinExistence type="inferred from homology"/>
<accession>A0A158Q5W8</accession>
<evidence type="ECO:0000256" key="1">
    <source>
        <dbReference type="ARBA" id="ARBA00001936"/>
    </source>
</evidence>
<name>A0A158Q5W8_DRAME</name>
<dbReference type="WBParaSite" id="DME_0000847001-mRNA-1">
    <property type="protein sequence ID" value="DME_0000847001-mRNA-1"/>
    <property type="gene ID" value="DME_0000847001"/>
</dbReference>
<evidence type="ECO:0000256" key="11">
    <source>
        <dbReference type="ARBA" id="ARBA00023034"/>
    </source>
</evidence>
<dbReference type="PANTHER" id="PTHR11214:SF3">
    <property type="entry name" value="BETA-1,3-GALACTOSYLTRANSFERASE 6"/>
    <property type="match status" value="1"/>
</dbReference>
<keyword evidence="8" id="KW-0812">Transmembrane</keyword>
<dbReference type="FunFam" id="3.90.550.50:FF:000018">
    <property type="entry name" value="Hexosyltransferase"/>
    <property type="match status" value="1"/>
</dbReference>
<dbReference type="GO" id="GO:0000139">
    <property type="term" value="C:Golgi membrane"/>
    <property type="evidence" value="ECO:0007669"/>
    <property type="project" value="UniProtKB-SubCell"/>
</dbReference>
<comment type="cofactor">
    <cofactor evidence="1">
        <name>Mn(2+)</name>
        <dbReference type="ChEBI" id="CHEBI:29035"/>
    </cofactor>
</comment>
<evidence type="ECO:0000256" key="8">
    <source>
        <dbReference type="ARBA" id="ARBA00022692"/>
    </source>
</evidence>
<comment type="subcellular location">
    <subcellularLocation>
        <location evidence="2 15">Golgi apparatus membrane</location>
        <topology evidence="2 15">Single-pass type II membrane protein</topology>
    </subcellularLocation>
</comment>
<evidence type="ECO:0000256" key="6">
    <source>
        <dbReference type="ARBA" id="ARBA00022676"/>
    </source>
</evidence>
<evidence type="ECO:0000256" key="10">
    <source>
        <dbReference type="ARBA" id="ARBA00022989"/>
    </source>
</evidence>
<protein>
    <recommendedName>
        <fullName evidence="15">Hexosyltransferase</fullName>
        <ecNumber evidence="15">2.4.1.-</ecNumber>
    </recommendedName>
</protein>
<organism evidence="16 17">
    <name type="scientific">Dracunculus medinensis</name>
    <name type="common">Guinea worm</name>
    <dbReference type="NCBI Taxonomy" id="318479"/>
    <lineage>
        <taxon>Eukaryota</taxon>
        <taxon>Metazoa</taxon>
        <taxon>Ecdysozoa</taxon>
        <taxon>Nematoda</taxon>
        <taxon>Chromadorea</taxon>
        <taxon>Rhabditida</taxon>
        <taxon>Spirurina</taxon>
        <taxon>Dracunculoidea</taxon>
        <taxon>Dracunculidae</taxon>
        <taxon>Dracunculus</taxon>
    </lineage>
</organism>
<evidence type="ECO:0000256" key="4">
    <source>
        <dbReference type="ARBA" id="ARBA00005093"/>
    </source>
</evidence>
<evidence type="ECO:0000313" key="16">
    <source>
        <dbReference type="Proteomes" id="UP000038040"/>
    </source>
</evidence>
<reference evidence="17" key="1">
    <citation type="submission" date="2016-04" db="UniProtKB">
        <authorList>
            <consortium name="WormBaseParasite"/>
        </authorList>
    </citation>
    <scope>IDENTIFICATION</scope>
</reference>
<keyword evidence="11 15" id="KW-0333">Golgi apparatus</keyword>
<sequence length="277" mass="32032">LVIMSSASDDHKRNVIRNTWTFLSQQKKIPESFLGPKIFRHFFSIGVENLSENMLNSLEGEHRAFGDLLLLPNLVDTYSNLTRKTLLSIESIYRLYDFSFMLKVDSDSFVRVGALVKALKDIAHPRLYWGFLDGRAKPRRKGQWAERDWLLCDHYLPYQLGGGYVLAFKLVEFIAKNKELLKLYKNEDVSVGAWLAGLDLRYVHDPRFDTEFKSRGCNNEFIITHKQSPDALQDLYQSLVNSGKLCQSEYRSRGSYVYDWSVPPSLCCIRRNDTSVP</sequence>
<keyword evidence="7" id="KW-0808">Transferase</keyword>
<keyword evidence="10" id="KW-1133">Transmembrane helix</keyword>
<keyword evidence="12" id="KW-0472">Membrane</keyword>
<evidence type="ECO:0000256" key="12">
    <source>
        <dbReference type="ARBA" id="ARBA00023136"/>
    </source>
</evidence>
<dbReference type="GO" id="GO:0006493">
    <property type="term" value="P:protein O-linked glycosylation"/>
    <property type="evidence" value="ECO:0007669"/>
    <property type="project" value="TreeGrafter"/>
</dbReference>
<dbReference type="GO" id="GO:0006024">
    <property type="term" value="P:glycosaminoglycan biosynthetic process"/>
    <property type="evidence" value="ECO:0007669"/>
    <property type="project" value="UniProtKB-ARBA"/>
</dbReference>
<dbReference type="Proteomes" id="UP000038040">
    <property type="component" value="Unplaced"/>
</dbReference>
<dbReference type="AlphaFoldDB" id="A0A158Q5W8"/>
<evidence type="ECO:0000256" key="7">
    <source>
        <dbReference type="ARBA" id="ARBA00022679"/>
    </source>
</evidence>
<dbReference type="GO" id="GO:0047220">
    <property type="term" value="F:galactosylxylosylprotein 3-beta-galactosyltransferase activity"/>
    <property type="evidence" value="ECO:0007669"/>
    <property type="project" value="UniProtKB-ARBA"/>
</dbReference>
<evidence type="ECO:0000256" key="13">
    <source>
        <dbReference type="ARBA" id="ARBA00023180"/>
    </source>
</evidence>
<comment type="pathway">
    <text evidence="4">Glycan metabolism; heparan sulfate biosynthesis.</text>
</comment>
<keyword evidence="6 15" id="KW-0328">Glycosyltransferase</keyword>
<evidence type="ECO:0000256" key="15">
    <source>
        <dbReference type="RuleBase" id="RU363063"/>
    </source>
</evidence>
<evidence type="ECO:0000313" key="17">
    <source>
        <dbReference type="WBParaSite" id="DME_0000847001-mRNA-1"/>
    </source>
</evidence>
<evidence type="ECO:0000256" key="9">
    <source>
        <dbReference type="ARBA" id="ARBA00022968"/>
    </source>
</evidence>
<keyword evidence="9" id="KW-0735">Signal-anchor</keyword>
<evidence type="ECO:0000256" key="5">
    <source>
        <dbReference type="ARBA" id="ARBA00008661"/>
    </source>
</evidence>